<dbReference type="STRING" id="93625.A0A409WGH6"/>
<dbReference type="Pfam" id="PF07960">
    <property type="entry name" value="CBP4"/>
    <property type="match status" value="1"/>
</dbReference>
<dbReference type="OrthoDB" id="5576752at2759"/>
<evidence type="ECO:0000256" key="8">
    <source>
        <dbReference type="ARBA" id="ARBA00023186"/>
    </source>
</evidence>
<dbReference type="AlphaFoldDB" id="A0A409WGH6"/>
<dbReference type="InParanoid" id="A0A409WGH6"/>
<proteinExistence type="inferred from homology"/>
<evidence type="ECO:0000256" key="4">
    <source>
        <dbReference type="ARBA" id="ARBA00022792"/>
    </source>
</evidence>
<sequence length="182" mass="20779">MARAWLWLYPCSYHRRGPRLSAHSRFDTGVFVQNDDLDTLLHLWWLNVCDVIHPWGVALFFGLVNMQRDLGVSIACYRLRGEYRHYYDPISFLACPSHITLASFGMHAVMGVGYGLMKATTPTEEQLYNEMAPDLRRKVDANRAARLAREAEMKKQVDAQVVGEKNPEAAKPIWADPPSSKK</sequence>
<organism evidence="11 12">
    <name type="scientific">Psilocybe cyanescens</name>
    <dbReference type="NCBI Taxonomy" id="93625"/>
    <lineage>
        <taxon>Eukaryota</taxon>
        <taxon>Fungi</taxon>
        <taxon>Dikarya</taxon>
        <taxon>Basidiomycota</taxon>
        <taxon>Agaricomycotina</taxon>
        <taxon>Agaricomycetes</taxon>
        <taxon>Agaricomycetidae</taxon>
        <taxon>Agaricales</taxon>
        <taxon>Agaricineae</taxon>
        <taxon>Strophariaceae</taxon>
        <taxon>Psilocybe</taxon>
    </lineage>
</organism>
<evidence type="ECO:0000256" key="2">
    <source>
        <dbReference type="ARBA" id="ARBA00006780"/>
    </source>
</evidence>
<accession>A0A409WGH6</accession>
<evidence type="ECO:0000256" key="10">
    <source>
        <dbReference type="SAM" id="MobiDB-lite"/>
    </source>
</evidence>
<comment type="function">
    <text evidence="9">Essential for the assembly of ubiquinol-cytochrome c reductase. It has a direct effect on the correct occurrence of the Rieske protein, core 4, core 5 and apocytochrome b.</text>
</comment>
<evidence type="ECO:0000313" key="11">
    <source>
        <dbReference type="EMBL" id="PPQ77609.1"/>
    </source>
</evidence>
<protein>
    <submittedName>
        <fullName evidence="11">Uncharacterized protein</fullName>
    </submittedName>
</protein>
<dbReference type="GO" id="GO:0005743">
    <property type="term" value="C:mitochondrial inner membrane"/>
    <property type="evidence" value="ECO:0007669"/>
    <property type="project" value="UniProtKB-SubCell"/>
</dbReference>
<gene>
    <name evidence="11" type="ORF">CVT25_011401</name>
</gene>
<evidence type="ECO:0000256" key="7">
    <source>
        <dbReference type="ARBA" id="ARBA00023136"/>
    </source>
</evidence>
<keyword evidence="7" id="KW-0472">Membrane</keyword>
<keyword evidence="8" id="KW-0143">Chaperone</keyword>
<keyword evidence="3" id="KW-0812">Transmembrane</keyword>
<comment type="subcellular location">
    <subcellularLocation>
        <location evidence="1">Mitochondrion inner membrane</location>
        <topology evidence="1">Single-pass membrane protein</topology>
    </subcellularLocation>
</comment>
<evidence type="ECO:0000256" key="6">
    <source>
        <dbReference type="ARBA" id="ARBA00023128"/>
    </source>
</evidence>
<evidence type="ECO:0000256" key="1">
    <source>
        <dbReference type="ARBA" id="ARBA00004434"/>
    </source>
</evidence>
<name>A0A409WGH6_PSICY</name>
<evidence type="ECO:0000256" key="3">
    <source>
        <dbReference type="ARBA" id="ARBA00022692"/>
    </source>
</evidence>
<dbReference type="Proteomes" id="UP000283269">
    <property type="component" value="Unassembled WGS sequence"/>
</dbReference>
<keyword evidence="6" id="KW-0496">Mitochondrion</keyword>
<reference evidence="11 12" key="1">
    <citation type="journal article" date="2018" name="Evol. Lett.">
        <title>Horizontal gene cluster transfer increased hallucinogenic mushroom diversity.</title>
        <authorList>
            <person name="Reynolds H.T."/>
            <person name="Vijayakumar V."/>
            <person name="Gluck-Thaler E."/>
            <person name="Korotkin H.B."/>
            <person name="Matheny P.B."/>
            <person name="Slot J.C."/>
        </authorList>
    </citation>
    <scope>NUCLEOTIDE SEQUENCE [LARGE SCALE GENOMIC DNA]</scope>
    <source>
        <strain evidence="11 12">2631</strain>
    </source>
</reference>
<evidence type="ECO:0000256" key="5">
    <source>
        <dbReference type="ARBA" id="ARBA00022989"/>
    </source>
</evidence>
<evidence type="ECO:0000313" key="12">
    <source>
        <dbReference type="Proteomes" id="UP000283269"/>
    </source>
</evidence>
<comment type="caution">
    <text evidence="11">The sequence shown here is derived from an EMBL/GenBank/DDBJ whole genome shotgun (WGS) entry which is preliminary data.</text>
</comment>
<keyword evidence="4" id="KW-0999">Mitochondrion inner membrane</keyword>
<feature type="region of interest" description="Disordered" evidence="10">
    <location>
        <begin position="151"/>
        <end position="182"/>
    </location>
</feature>
<keyword evidence="5" id="KW-1133">Transmembrane helix</keyword>
<evidence type="ECO:0000256" key="9">
    <source>
        <dbReference type="ARBA" id="ARBA00025413"/>
    </source>
</evidence>
<dbReference type="EMBL" id="NHYD01003436">
    <property type="protein sequence ID" value="PPQ77609.1"/>
    <property type="molecule type" value="Genomic_DNA"/>
</dbReference>
<dbReference type="InterPro" id="IPR012420">
    <property type="entry name" value="Cbp4"/>
</dbReference>
<comment type="similarity">
    <text evidence="2">Belongs to the CBP4 family.</text>
</comment>
<keyword evidence="12" id="KW-1185">Reference proteome</keyword>